<feature type="transmembrane region" description="Helical" evidence="1">
    <location>
        <begin position="468"/>
        <end position="486"/>
    </location>
</feature>
<sequence length="610" mass="62814">MDLSDRRIRRVVIVALVLGLVVGLAVDIAGGAPWVLAATALCAVVVAAGQRLPWTMSAALGTMLLLAGYSLVVRLVQPLPGDLATKNRVVLAAVVIVVVVVLAVSRRPLRLPARRPAIGFGAAVLPATAVVLAAVVGVALSGGARVAWSMQNDAVWNTMMSRFLWADGGLGPEHPNVSPLIPALLAGSYAPGRLSVASGDLLLHDVTRQSELWLLLVLTTCILAAAVAWRSLRSLGPRGRSASALAVSAIPALPYVAGYSFQFGFFNATVVLIALLACWLFWLEVAEHRLAAIGGLSAGSVVLLATWAPLAIVPLALGALVLVTAPRPWWAGVRGSRLVVLVGSLGVLPAYVLGITLPDVLREGGALGADGAIMAIQPYHVALVYAVALAVAFAQRRATGSGTTVVGVVVILLSSGVALGYLVSRRLGEASLWGYYPAKLAWLIAAFLLVLIAIGGVALAVRAGRGRTRALLVAATAVVVIGLTLVPRPTSGSLASLASAVLPVPLVVSTEAAHELFAHSDPEETLTVVSRDVTPTEDAFINNWLIQQSADGGLDPIRLFGYLLDASDPAQLCSLAAEAGDALVVVTRDPALAAEVGSACPSGGVSVVVR</sequence>
<feature type="transmembrane region" description="Helical" evidence="1">
    <location>
        <begin position="405"/>
        <end position="424"/>
    </location>
</feature>
<dbReference type="Proteomes" id="UP001241072">
    <property type="component" value="Unassembled WGS sequence"/>
</dbReference>
<keyword evidence="3" id="KW-1185">Reference proteome</keyword>
<feature type="transmembrane region" description="Helical" evidence="1">
    <location>
        <begin position="440"/>
        <end position="461"/>
    </location>
</feature>
<accession>A0ABT9BJC9</accession>
<dbReference type="EMBL" id="JAUQUB010000001">
    <property type="protein sequence ID" value="MDO7881130.1"/>
    <property type="molecule type" value="Genomic_DNA"/>
</dbReference>
<feature type="transmembrane region" description="Helical" evidence="1">
    <location>
        <begin position="117"/>
        <end position="140"/>
    </location>
</feature>
<feature type="transmembrane region" description="Helical" evidence="1">
    <location>
        <begin position="372"/>
        <end position="393"/>
    </location>
</feature>
<proteinExistence type="predicted"/>
<feature type="transmembrane region" description="Helical" evidence="1">
    <location>
        <begin position="263"/>
        <end position="283"/>
    </location>
</feature>
<dbReference type="RefSeq" id="WP_305001545.1">
    <property type="nucleotide sequence ID" value="NZ_JAUQUB010000001.1"/>
</dbReference>
<keyword evidence="1" id="KW-0812">Transmembrane</keyword>
<evidence type="ECO:0000313" key="3">
    <source>
        <dbReference type="Proteomes" id="UP001241072"/>
    </source>
</evidence>
<feature type="transmembrane region" description="Helical" evidence="1">
    <location>
        <begin position="7"/>
        <end position="26"/>
    </location>
</feature>
<evidence type="ECO:0008006" key="4">
    <source>
        <dbReference type="Google" id="ProtNLM"/>
    </source>
</evidence>
<name>A0ABT9BJC9_9MICO</name>
<keyword evidence="1" id="KW-0472">Membrane</keyword>
<organism evidence="2 3">
    <name type="scientific">Antiquaquibacter soli</name>
    <dbReference type="NCBI Taxonomy" id="3064523"/>
    <lineage>
        <taxon>Bacteria</taxon>
        <taxon>Bacillati</taxon>
        <taxon>Actinomycetota</taxon>
        <taxon>Actinomycetes</taxon>
        <taxon>Micrococcales</taxon>
        <taxon>Microbacteriaceae</taxon>
        <taxon>Antiquaquibacter</taxon>
    </lineage>
</organism>
<keyword evidence="1" id="KW-1133">Transmembrane helix</keyword>
<gene>
    <name evidence="2" type="ORF">Q5716_02705</name>
</gene>
<feature type="transmembrane region" description="Helical" evidence="1">
    <location>
        <begin position="241"/>
        <end position="257"/>
    </location>
</feature>
<feature type="transmembrane region" description="Helical" evidence="1">
    <location>
        <begin position="88"/>
        <end position="105"/>
    </location>
</feature>
<feature type="transmembrane region" description="Helical" evidence="1">
    <location>
        <begin position="212"/>
        <end position="229"/>
    </location>
</feature>
<protein>
    <recommendedName>
        <fullName evidence="4">Glycosyltransferase RgtA/B/C/D-like domain-containing protein</fullName>
    </recommendedName>
</protein>
<feature type="transmembrane region" description="Helical" evidence="1">
    <location>
        <begin position="56"/>
        <end position="76"/>
    </location>
</feature>
<comment type="caution">
    <text evidence="2">The sequence shown here is derived from an EMBL/GenBank/DDBJ whole genome shotgun (WGS) entry which is preliminary data.</text>
</comment>
<evidence type="ECO:0000313" key="2">
    <source>
        <dbReference type="EMBL" id="MDO7881130.1"/>
    </source>
</evidence>
<reference evidence="2 3" key="1">
    <citation type="submission" date="2023-07" db="EMBL/GenBank/DDBJ databases">
        <title>Protaetiibacter sp. nov WY-16 isolated from soil.</title>
        <authorList>
            <person name="Liu B."/>
            <person name="Wan Y."/>
        </authorList>
    </citation>
    <scope>NUCLEOTIDE SEQUENCE [LARGE SCALE GENOMIC DNA]</scope>
    <source>
        <strain evidence="2 3">WY-16</strain>
    </source>
</reference>
<evidence type="ECO:0000256" key="1">
    <source>
        <dbReference type="SAM" id="Phobius"/>
    </source>
</evidence>
<feature type="transmembrane region" description="Helical" evidence="1">
    <location>
        <begin position="338"/>
        <end position="357"/>
    </location>
</feature>